<dbReference type="InterPro" id="IPR042099">
    <property type="entry name" value="ANL_N_sf"/>
</dbReference>
<name>A0A4R7URS4_9PSEU</name>
<organism evidence="4 5">
    <name type="scientific">Actinophytocola oryzae</name>
    <dbReference type="NCBI Taxonomy" id="502181"/>
    <lineage>
        <taxon>Bacteria</taxon>
        <taxon>Bacillati</taxon>
        <taxon>Actinomycetota</taxon>
        <taxon>Actinomycetes</taxon>
        <taxon>Pseudonocardiales</taxon>
        <taxon>Pseudonocardiaceae</taxon>
    </lineage>
</organism>
<evidence type="ECO:0000313" key="5">
    <source>
        <dbReference type="Proteomes" id="UP000294927"/>
    </source>
</evidence>
<feature type="domain" description="AMP-dependent synthetase/ligase" evidence="3">
    <location>
        <begin position="36"/>
        <end position="323"/>
    </location>
</feature>
<dbReference type="Pfam" id="PF00501">
    <property type="entry name" value="AMP-binding"/>
    <property type="match status" value="1"/>
</dbReference>
<dbReference type="Gene3D" id="3.40.50.12780">
    <property type="entry name" value="N-terminal domain of ligase-like"/>
    <property type="match status" value="1"/>
</dbReference>
<protein>
    <submittedName>
        <fullName evidence="4">Acyl-CoA synthetase (AMP-forming)/AMP-acid ligase II</fullName>
    </submittedName>
</protein>
<keyword evidence="2 4" id="KW-0436">Ligase</keyword>
<dbReference type="PANTHER" id="PTHR43201">
    <property type="entry name" value="ACYL-COA SYNTHETASE"/>
    <property type="match status" value="1"/>
</dbReference>
<dbReference type="SUPFAM" id="SSF56801">
    <property type="entry name" value="Acetyl-CoA synthetase-like"/>
    <property type="match status" value="1"/>
</dbReference>
<accession>A0A4R7URS4</accession>
<sequence length="454" mass="47677">MTERAAPRYEDVAALLARTTDLNSDGADLDAVLADLAALGLPVGSAVIIALSNGLPLLTQYFGALLSGLVPLAVSPATPSVRLAQLAEQVGAAALIRARVDRTNRAAVVGGQPVARFAAAATRRYRPGDVLMLTSGTSGMFSACLHEVISLRRNARRHATAVGLRAGDVVLVNLPLFYSFAIVAQAFAALVTGARLVLAAPPFTPAAYRAVIAEHAITASSVTPTIVRQLLARGDRLPPGLRMLTVGGDRLAAAQVSSLLTLVPGSELYVTYGLTEAGPRVSTLSAHEEPVRRHSSVGLPLAGVATSLNAPDVDGVGELLVHTDTALLRSVGESRRQSLVAPGIVATGDLFEVDGDGYHYFRGRLSNFAVIRGEKVSFDSVRQAAHSIPGVTHSAPRVLVDGDGETYFDLTVHVTDTDRVTPELIRGRLRSLLMRGEHPRSIVVVPADGNGFLK</sequence>
<keyword evidence="5" id="KW-1185">Reference proteome</keyword>
<reference evidence="4 5" key="1">
    <citation type="submission" date="2019-03" db="EMBL/GenBank/DDBJ databases">
        <title>Genomic Encyclopedia of Archaeal and Bacterial Type Strains, Phase II (KMG-II): from individual species to whole genera.</title>
        <authorList>
            <person name="Goeker M."/>
        </authorList>
    </citation>
    <scope>NUCLEOTIDE SEQUENCE [LARGE SCALE GENOMIC DNA]</scope>
    <source>
        <strain evidence="4 5">DSM 45499</strain>
    </source>
</reference>
<comment type="caution">
    <text evidence="4">The sequence shown here is derived from an EMBL/GenBank/DDBJ whole genome shotgun (WGS) entry which is preliminary data.</text>
</comment>
<dbReference type="AlphaFoldDB" id="A0A4R7URS4"/>
<proteinExistence type="inferred from homology"/>
<comment type="similarity">
    <text evidence="1">Belongs to the ATP-dependent AMP-binding enzyme family.</text>
</comment>
<dbReference type="Proteomes" id="UP000294927">
    <property type="component" value="Unassembled WGS sequence"/>
</dbReference>
<evidence type="ECO:0000313" key="4">
    <source>
        <dbReference type="EMBL" id="TDV37787.1"/>
    </source>
</evidence>
<dbReference type="EMBL" id="SOCP01000028">
    <property type="protein sequence ID" value="TDV37787.1"/>
    <property type="molecule type" value="Genomic_DNA"/>
</dbReference>
<dbReference type="RefSeq" id="WP_133908989.1">
    <property type="nucleotide sequence ID" value="NZ_SOCP01000028.1"/>
</dbReference>
<evidence type="ECO:0000259" key="3">
    <source>
        <dbReference type="Pfam" id="PF00501"/>
    </source>
</evidence>
<dbReference type="GO" id="GO:0006631">
    <property type="term" value="P:fatty acid metabolic process"/>
    <property type="evidence" value="ECO:0007669"/>
    <property type="project" value="TreeGrafter"/>
</dbReference>
<dbReference type="OrthoDB" id="8445630at2"/>
<gene>
    <name evidence="4" type="ORF">CLV71_12851</name>
</gene>
<evidence type="ECO:0000256" key="2">
    <source>
        <dbReference type="ARBA" id="ARBA00022598"/>
    </source>
</evidence>
<dbReference type="PANTHER" id="PTHR43201:SF5">
    <property type="entry name" value="MEDIUM-CHAIN ACYL-COA LIGASE ACSF2, MITOCHONDRIAL"/>
    <property type="match status" value="1"/>
</dbReference>
<evidence type="ECO:0000256" key="1">
    <source>
        <dbReference type="ARBA" id="ARBA00006432"/>
    </source>
</evidence>
<dbReference type="InterPro" id="IPR000873">
    <property type="entry name" value="AMP-dep_synth/lig_dom"/>
</dbReference>
<dbReference type="GO" id="GO:0031956">
    <property type="term" value="F:medium-chain fatty acid-CoA ligase activity"/>
    <property type="evidence" value="ECO:0007669"/>
    <property type="project" value="TreeGrafter"/>
</dbReference>